<comment type="caution">
    <text evidence="3">The sequence shown here is derived from an EMBL/GenBank/DDBJ whole genome shotgun (WGS) entry which is preliminary data.</text>
</comment>
<dbReference type="GO" id="GO:0032259">
    <property type="term" value="P:methylation"/>
    <property type="evidence" value="ECO:0007669"/>
    <property type="project" value="UniProtKB-KW"/>
</dbReference>
<dbReference type="GO" id="GO:0008757">
    <property type="term" value="F:S-adenosylmethionine-dependent methyltransferase activity"/>
    <property type="evidence" value="ECO:0007669"/>
    <property type="project" value="InterPro"/>
</dbReference>
<feature type="domain" description="Methyltransferase type 11" evidence="2">
    <location>
        <begin position="121"/>
        <end position="217"/>
    </location>
</feature>
<dbReference type="InterPro" id="IPR029063">
    <property type="entry name" value="SAM-dependent_MTases_sf"/>
</dbReference>
<evidence type="ECO:0000256" key="1">
    <source>
        <dbReference type="SAM" id="MobiDB-lite"/>
    </source>
</evidence>
<evidence type="ECO:0000313" key="3">
    <source>
        <dbReference type="EMBL" id="TMQ47752.1"/>
    </source>
</evidence>
<feature type="region of interest" description="Disordered" evidence="1">
    <location>
        <begin position="49"/>
        <end position="73"/>
    </location>
</feature>
<accession>A0A538S8P5</accession>
<dbReference type="InterPro" id="IPR050508">
    <property type="entry name" value="Methyltransf_Superfamily"/>
</dbReference>
<sequence length="315" mass="34958">MICRSAEETTTCCRAPVILGSCFRRASIVFAIRAVETHRLIIPPRRVRPATANLNPSAPGPYSRRTVSHAPPSYQQPDLVDVWDRVSESYKGIDLSAPDHQASMRRFLEVTGDPRGRSFCEVGSGSGTTSGALAAMGARITLVDLSPKSLAFARRHFEEHGLEATYALQDGLRLGFRDGSFDVVWNGGVIEHFTDEGKVALIREMYRVTRPGGLLLIIVPNAHDWPFRLGKWIAERRGKWIFGFEDDLAEGRFRRLAASAGIQGAAFQAHNPIVGWWFLPYGRRITGLLGLNTPRWHAKRSRFGHALAMSARKPG</sequence>
<dbReference type="PANTHER" id="PTHR42912:SF93">
    <property type="entry name" value="N6-ADENOSINE-METHYLTRANSFERASE TMT1A"/>
    <property type="match status" value="1"/>
</dbReference>
<dbReference type="Pfam" id="PF08241">
    <property type="entry name" value="Methyltransf_11"/>
    <property type="match status" value="1"/>
</dbReference>
<dbReference type="Gene3D" id="3.40.50.150">
    <property type="entry name" value="Vaccinia Virus protein VP39"/>
    <property type="match status" value="1"/>
</dbReference>
<evidence type="ECO:0000259" key="2">
    <source>
        <dbReference type="Pfam" id="PF08241"/>
    </source>
</evidence>
<dbReference type="InterPro" id="IPR013216">
    <property type="entry name" value="Methyltransf_11"/>
</dbReference>
<reference evidence="3 4" key="1">
    <citation type="journal article" date="2019" name="Nat. Microbiol.">
        <title>Mediterranean grassland soil C-N compound turnover is dependent on rainfall and depth, and is mediated by genomically divergent microorganisms.</title>
        <authorList>
            <person name="Diamond S."/>
            <person name="Andeer P.F."/>
            <person name="Li Z."/>
            <person name="Crits-Christoph A."/>
            <person name="Burstein D."/>
            <person name="Anantharaman K."/>
            <person name="Lane K.R."/>
            <person name="Thomas B.C."/>
            <person name="Pan C."/>
            <person name="Northen T.R."/>
            <person name="Banfield J.F."/>
        </authorList>
    </citation>
    <scope>NUCLEOTIDE SEQUENCE [LARGE SCALE GENOMIC DNA]</scope>
    <source>
        <strain evidence="3">WS_1</strain>
    </source>
</reference>
<name>A0A538S8P5_UNCEI</name>
<keyword evidence="3" id="KW-0808">Transferase</keyword>
<organism evidence="3 4">
    <name type="scientific">Eiseniibacteriota bacterium</name>
    <dbReference type="NCBI Taxonomy" id="2212470"/>
    <lineage>
        <taxon>Bacteria</taxon>
        <taxon>Candidatus Eiseniibacteriota</taxon>
    </lineage>
</organism>
<keyword evidence="3" id="KW-0489">Methyltransferase</keyword>
<dbReference type="Proteomes" id="UP000316292">
    <property type="component" value="Unassembled WGS sequence"/>
</dbReference>
<dbReference type="AlphaFoldDB" id="A0A538S8P5"/>
<dbReference type="PANTHER" id="PTHR42912">
    <property type="entry name" value="METHYLTRANSFERASE"/>
    <property type="match status" value="1"/>
</dbReference>
<gene>
    <name evidence="3" type="ORF">E6K71_09090</name>
</gene>
<proteinExistence type="predicted"/>
<dbReference type="SUPFAM" id="SSF53335">
    <property type="entry name" value="S-adenosyl-L-methionine-dependent methyltransferases"/>
    <property type="match status" value="1"/>
</dbReference>
<evidence type="ECO:0000313" key="4">
    <source>
        <dbReference type="Proteomes" id="UP000316292"/>
    </source>
</evidence>
<protein>
    <submittedName>
        <fullName evidence="3">Class I SAM-dependent methyltransferase</fullName>
    </submittedName>
</protein>
<dbReference type="EMBL" id="VBOR01000098">
    <property type="protein sequence ID" value="TMQ47752.1"/>
    <property type="molecule type" value="Genomic_DNA"/>
</dbReference>
<dbReference type="CDD" id="cd02440">
    <property type="entry name" value="AdoMet_MTases"/>
    <property type="match status" value="1"/>
</dbReference>